<evidence type="ECO:0000256" key="1">
    <source>
        <dbReference type="SAM" id="MobiDB-lite"/>
    </source>
</evidence>
<comment type="caution">
    <text evidence="2">The sequence shown here is derived from an EMBL/GenBank/DDBJ whole genome shotgun (WGS) entry which is preliminary data.</text>
</comment>
<protein>
    <submittedName>
        <fullName evidence="2">Uncharacterized protein</fullName>
    </submittedName>
</protein>
<dbReference type="AlphaFoldDB" id="A0AAI8Z155"/>
<gene>
    <name evidence="2" type="ORF">LECACI_7A005695</name>
</gene>
<feature type="compositionally biased region" description="Low complexity" evidence="1">
    <location>
        <begin position="117"/>
        <end position="142"/>
    </location>
</feature>
<feature type="region of interest" description="Disordered" evidence="1">
    <location>
        <begin position="58"/>
        <end position="169"/>
    </location>
</feature>
<reference evidence="2" key="1">
    <citation type="submission" date="2023-11" db="EMBL/GenBank/DDBJ databases">
        <authorList>
            <person name="Alioto T."/>
            <person name="Alioto T."/>
            <person name="Gomez Garrido J."/>
        </authorList>
    </citation>
    <scope>NUCLEOTIDE SEQUENCE</scope>
</reference>
<feature type="compositionally biased region" description="Polar residues" evidence="1">
    <location>
        <begin position="107"/>
        <end position="116"/>
    </location>
</feature>
<proteinExistence type="predicted"/>
<name>A0AAI8Z155_9PEZI</name>
<evidence type="ECO:0000313" key="3">
    <source>
        <dbReference type="Proteomes" id="UP001296104"/>
    </source>
</evidence>
<sequence length="169" mass="18469">MNSLSSREAIRERTRNALKLSVPAARIPKDEYDHMASWTSFSKHTGSVMEWWTATPGELPPLKFVKNDEDDESDGDVPPLVLSRPVEIPATPTPPPPLPVSETLSSQLQSPESSTLSSAMTTFFTPTTRTPSTAQTTTPASSHSKRTEIESQAKSGPDSIRQVRYTSQG</sequence>
<dbReference type="EMBL" id="CAVMBE010000037">
    <property type="protein sequence ID" value="CAK4030537.1"/>
    <property type="molecule type" value="Genomic_DNA"/>
</dbReference>
<dbReference type="Proteomes" id="UP001296104">
    <property type="component" value="Unassembled WGS sequence"/>
</dbReference>
<organism evidence="2 3">
    <name type="scientific">Lecanosticta acicola</name>
    <dbReference type="NCBI Taxonomy" id="111012"/>
    <lineage>
        <taxon>Eukaryota</taxon>
        <taxon>Fungi</taxon>
        <taxon>Dikarya</taxon>
        <taxon>Ascomycota</taxon>
        <taxon>Pezizomycotina</taxon>
        <taxon>Dothideomycetes</taxon>
        <taxon>Dothideomycetidae</taxon>
        <taxon>Mycosphaerellales</taxon>
        <taxon>Mycosphaerellaceae</taxon>
        <taxon>Lecanosticta</taxon>
    </lineage>
</organism>
<keyword evidence="3" id="KW-1185">Reference proteome</keyword>
<accession>A0AAI8Z155</accession>
<evidence type="ECO:0000313" key="2">
    <source>
        <dbReference type="EMBL" id="CAK4030537.1"/>
    </source>
</evidence>